<feature type="non-terminal residue" evidence="1">
    <location>
        <position position="166"/>
    </location>
</feature>
<protein>
    <submittedName>
        <fullName evidence="1">Nonribosomal peptide synthetase 1</fullName>
    </submittedName>
</protein>
<feature type="non-terminal residue" evidence="1">
    <location>
        <position position="1"/>
    </location>
</feature>
<sequence>EKTHLLVARERLTQPLFSLASNQRTLLPFSHRPLYKTLDLLHSPLLAPAFHVPRREAKGAIGKRKASSRLLPAPSFHLSPASVPAVKEVHLLLQSFQQLITSSDLVITSGSAHERAELAQGIPEEKMGREGLSSHLRWGWCNRCGAALLLREATWPLASGRRGDGV</sequence>
<dbReference type="AlphaFoldDB" id="A0A1D1Z0A3"/>
<accession>A0A1D1Z0A3</accession>
<proteinExistence type="predicted"/>
<reference evidence="1" key="1">
    <citation type="submission" date="2015-07" db="EMBL/GenBank/DDBJ databases">
        <title>Transcriptome Assembly of Anthurium amnicola.</title>
        <authorList>
            <person name="Suzuki J."/>
        </authorList>
    </citation>
    <scope>NUCLEOTIDE SEQUENCE</scope>
</reference>
<gene>
    <name evidence="1" type="primary">NRPS1</name>
    <name evidence="1" type="ORF">g.26576</name>
</gene>
<dbReference type="EMBL" id="GDJX01007625">
    <property type="protein sequence ID" value="JAT60311.1"/>
    <property type="molecule type" value="Transcribed_RNA"/>
</dbReference>
<name>A0A1D1Z0A3_9ARAE</name>
<evidence type="ECO:0000313" key="1">
    <source>
        <dbReference type="EMBL" id="JAT60311.1"/>
    </source>
</evidence>
<organism evidence="1">
    <name type="scientific">Anthurium amnicola</name>
    <dbReference type="NCBI Taxonomy" id="1678845"/>
    <lineage>
        <taxon>Eukaryota</taxon>
        <taxon>Viridiplantae</taxon>
        <taxon>Streptophyta</taxon>
        <taxon>Embryophyta</taxon>
        <taxon>Tracheophyta</taxon>
        <taxon>Spermatophyta</taxon>
        <taxon>Magnoliopsida</taxon>
        <taxon>Liliopsida</taxon>
        <taxon>Araceae</taxon>
        <taxon>Pothoideae</taxon>
        <taxon>Potheae</taxon>
        <taxon>Anthurium</taxon>
    </lineage>
</organism>